<comment type="caution">
    <text evidence="1">The sequence shown here is derived from an EMBL/GenBank/DDBJ whole genome shotgun (WGS) entry which is preliminary data.</text>
</comment>
<proteinExistence type="predicted"/>
<dbReference type="EMBL" id="RBID01000011">
    <property type="protein sequence ID" value="RKQ61234.1"/>
    <property type="molecule type" value="Genomic_DNA"/>
</dbReference>
<organism evidence="1 2">
    <name type="scientific">Vogesella indigofera</name>
    <name type="common">Pseudomonas indigofera</name>
    <dbReference type="NCBI Taxonomy" id="45465"/>
    <lineage>
        <taxon>Bacteria</taxon>
        <taxon>Pseudomonadati</taxon>
        <taxon>Pseudomonadota</taxon>
        <taxon>Betaproteobacteria</taxon>
        <taxon>Neisseriales</taxon>
        <taxon>Chromobacteriaceae</taxon>
        <taxon>Vogesella</taxon>
    </lineage>
</organism>
<name>A0A495BIQ4_VOGIN</name>
<gene>
    <name evidence="1" type="ORF">C8E02_1001</name>
</gene>
<accession>A0A495BIQ4</accession>
<evidence type="ECO:0008006" key="3">
    <source>
        <dbReference type="Google" id="ProtNLM"/>
    </source>
</evidence>
<reference evidence="1 2" key="1">
    <citation type="submission" date="2018-10" db="EMBL/GenBank/DDBJ databases">
        <title>Genomic Encyclopedia of Type Strains, Phase IV (KMG-IV): sequencing the most valuable type-strain genomes for metagenomic binning, comparative biology and taxonomic classification.</title>
        <authorList>
            <person name="Goeker M."/>
        </authorList>
    </citation>
    <scope>NUCLEOTIDE SEQUENCE [LARGE SCALE GENOMIC DNA]</scope>
    <source>
        <strain evidence="1 2">DSM 3303</strain>
    </source>
</reference>
<evidence type="ECO:0000313" key="2">
    <source>
        <dbReference type="Proteomes" id="UP000279384"/>
    </source>
</evidence>
<dbReference type="AlphaFoldDB" id="A0A495BIQ4"/>
<protein>
    <recommendedName>
        <fullName evidence="3">Virion structural protein</fullName>
    </recommendedName>
</protein>
<sequence>MLVPLNNFAPDLDPTTPGIMVDCDNLLPTLKGYRAAPSPVSLGMPALTAACRGLIVVRKLDNTWRIFAGTGAALYEATGNTWTDRSKVGGYSNPAESRWRFAQFGNVTLAANRSDPMQQALDAGFDDVPTAPTAAIIETVAGFVMAFDTVDGTYGDRPDGWWCSALRDQANWTPAIATQAANGRLLDTPGPVRAGRRLGADIVAYKERSMYLGRYVGPPVIWTWTLIPGEIGALSQEAVIDIGTAHVFLGADDFYLFDGTRPTPIGASLREWFFADLDPAYQYRVQSLHDRTNALAYWFYPTVGSDGALTKWVAYHYKANKWGRGDLAIEAASEYLNGAITFDSLGDLFATYDDIPPIAYDSPYWTESSALMSVVNSSHALQSLEGTAGAASLTTGDLGDDEVFTTLTRVRPRFITAPASAELDHLVHDTLDAMPIQVESSALNSGKFDALWSARWHRLQITTSGDMEIMALAAQFQEDGSE</sequence>
<evidence type="ECO:0000313" key="1">
    <source>
        <dbReference type="EMBL" id="RKQ61234.1"/>
    </source>
</evidence>
<dbReference type="RefSeq" id="WP_120809868.1">
    <property type="nucleotide sequence ID" value="NZ_RBID01000011.1"/>
</dbReference>
<dbReference type="Proteomes" id="UP000279384">
    <property type="component" value="Unassembled WGS sequence"/>
</dbReference>